<gene>
    <name evidence="1" type="ORF">M422DRAFT_264311</name>
</gene>
<keyword evidence="2" id="KW-1185">Reference proteome</keyword>
<accession>A0A0C9TTL9</accession>
<dbReference type="AlphaFoldDB" id="A0A0C9TTL9"/>
<evidence type="ECO:0000313" key="2">
    <source>
        <dbReference type="Proteomes" id="UP000054279"/>
    </source>
</evidence>
<protein>
    <submittedName>
        <fullName evidence="1">Uncharacterized protein</fullName>
    </submittedName>
</protein>
<dbReference type="HOGENOM" id="CLU_093026_0_0_1"/>
<reference evidence="1 2" key="1">
    <citation type="submission" date="2014-06" db="EMBL/GenBank/DDBJ databases">
        <title>Evolutionary Origins and Diversification of the Mycorrhizal Mutualists.</title>
        <authorList>
            <consortium name="DOE Joint Genome Institute"/>
            <consortium name="Mycorrhizal Genomics Consortium"/>
            <person name="Kohler A."/>
            <person name="Kuo A."/>
            <person name="Nagy L.G."/>
            <person name="Floudas D."/>
            <person name="Copeland A."/>
            <person name="Barry K.W."/>
            <person name="Cichocki N."/>
            <person name="Veneault-Fourrey C."/>
            <person name="LaButti K."/>
            <person name="Lindquist E.A."/>
            <person name="Lipzen A."/>
            <person name="Lundell T."/>
            <person name="Morin E."/>
            <person name="Murat C."/>
            <person name="Riley R."/>
            <person name="Ohm R."/>
            <person name="Sun H."/>
            <person name="Tunlid A."/>
            <person name="Henrissat B."/>
            <person name="Grigoriev I.V."/>
            <person name="Hibbett D.S."/>
            <person name="Martin F."/>
        </authorList>
    </citation>
    <scope>NUCLEOTIDE SEQUENCE [LARGE SCALE GENOMIC DNA]</scope>
    <source>
        <strain evidence="1 2">SS14</strain>
    </source>
</reference>
<dbReference type="EMBL" id="KN837209">
    <property type="protein sequence ID" value="KIJ33693.1"/>
    <property type="molecule type" value="Genomic_DNA"/>
</dbReference>
<sequence>MDENTLDILLANTSKDNVDEYIRLNRKLKTDIDLGCAKQQDIFESGWNLKKSVSPATVSILNSSGDEEIGFRMRGILVDLDLPPIYKYLSHRFYALKVTADPMIDPRNLLETCDPNYVHTEQNVVRFYMQETPGTDKHDKVMLENDIECNTANIDGELQDSKECSSGSIEQLSFTEVSPTVFSIGQMVEIQATFYLKRDHRTHKWFMLPTLRSICLLDSSIEQEILSKQINAMHHSPANYKPKVSVKCVMGMEEAEERDIGEARSTFKRMHL</sequence>
<proteinExistence type="predicted"/>
<dbReference type="OrthoDB" id="3269456at2759"/>
<name>A0A0C9TTL9_SPHS4</name>
<organism evidence="1 2">
    <name type="scientific">Sphaerobolus stellatus (strain SS14)</name>
    <dbReference type="NCBI Taxonomy" id="990650"/>
    <lineage>
        <taxon>Eukaryota</taxon>
        <taxon>Fungi</taxon>
        <taxon>Dikarya</taxon>
        <taxon>Basidiomycota</taxon>
        <taxon>Agaricomycotina</taxon>
        <taxon>Agaricomycetes</taxon>
        <taxon>Phallomycetidae</taxon>
        <taxon>Geastrales</taxon>
        <taxon>Sphaerobolaceae</taxon>
        <taxon>Sphaerobolus</taxon>
    </lineage>
</organism>
<dbReference type="Proteomes" id="UP000054279">
    <property type="component" value="Unassembled WGS sequence"/>
</dbReference>
<evidence type="ECO:0000313" key="1">
    <source>
        <dbReference type="EMBL" id="KIJ33693.1"/>
    </source>
</evidence>